<gene>
    <name evidence="1" type="ORF">V1477_017073</name>
</gene>
<organism evidence="1 2">
    <name type="scientific">Vespula maculifrons</name>
    <name type="common">Eastern yellow jacket</name>
    <name type="synonym">Wasp</name>
    <dbReference type="NCBI Taxonomy" id="7453"/>
    <lineage>
        <taxon>Eukaryota</taxon>
        <taxon>Metazoa</taxon>
        <taxon>Ecdysozoa</taxon>
        <taxon>Arthropoda</taxon>
        <taxon>Hexapoda</taxon>
        <taxon>Insecta</taxon>
        <taxon>Pterygota</taxon>
        <taxon>Neoptera</taxon>
        <taxon>Endopterygota</taxon>
        <taxon>Hymenoptera</taxon>
        <taxon>Apocrita</taxon>
        <taxon>Aculeata</taxon>
        <taxon>Vespoidea</taxon>
        <taxon>Vespidae</taxon>
        <taxon>Vespinae</taxon>
        <taxon>Vespula</taxon>
    </lineage>
</organism>
<reference evidence="1 2" key="1">
    <citation type="journal article" date="2024" name="Ann. Entomol. Soc. Am.">
        <title>Genomic analyses of the southern and eastern yellowjacket wasps (Hymenoptera: Vespidae) reveal evolutionary signatures of social life.</title>
        <authorList>
            <person name="Catto M.A."/>
            <person name="Caine P.B."/>
            <person name="Orr S.E."/>
            <person name="Hunt B.G."/>
            <person name="Goodisman M.A.D."/>
        </authorList>
    </citation>
    <scope>NUCLEOTIDE SEQUENCE [LARGE SCALE GENOMIC DNA]</scope>
    <source>
        <strain evidence="1">232</strain>
        <tissue evidence="1">Head and thorax</tissue>
    </source>
</reference>
<protein>
    <submittedName>
        <fullName evidence="1">Uncharacterized protein</fullName>
    </submittedName>
</protein>
<proteinExistence type="predicted"/>
<evidence type="ECO:0000313" key="2">
    <source>
        <dbReference type="Proteomes" id="UP001607303"/>
    </source>
</evidence>
<sequence length="61" mass="6972">MKEEANFDSHKAHIPVSARQQVTETFQSFVIVRPKSTRSTAKPTTFVITYRPGYKIYEPVG</sequence>
<dbReference type="Proteomes" id="UP001607303">
    <property type="component" value="Unassembled WGS sequence"/>
</dbReference>
<dbReference type="EMBL" id="JAYRBN010000100">
    <property type="protein sequence ID" value="KAL2727797.1"/>
    <property type="molecule type" value="Genomic_DNA"/>
</dbReference>
<dbReference type="AlphaFoldDB" id="A0ABD2B4Y7"/>
<accession>A0ABD2B4Y7</accession>
<evidence type="ECO:0000313" key="1">
    <source>
        <dbReference type="EMBL" id="KAL2727797.1"/>
    </source>
</evidence>
<name>A0ABD2B4Y7_VESMC</name>
<comment type="caution">
    <text evidence="1">The sequence shown here is derived from an EMBL/GenBank/DDBJ whole genome shotgun (WGS) entry which is preliminary data.</text>
</comment>
<keyword evidence="2" id="KW-1185">Reference proteome</keyword>